<dbReference type="Proteomes" id="UP000749646">
    <property type="component" value="Unassembled WGS sequence"/>
</dbReference>
<protein>
    <submittedName>
        <fullName evidence="2">Uncharacterized protein</fullName>
    </submittedName>
</protein>
<accession>A0A9P6IQ83</accession>
<reference evidence="2" key="1">
    <citation type="journal article" date="2020" name="Fungal Divers.">
        <title>Resolving the Mortierellaceae phylogeny through synthesis of multi-gene phylogenetics and phylogenomics.</title>
        <authorList>
            <person name="Vandepol N."/>
            <person name="Liber J."/>
            <person name="Desiro A."/>
            <person name="Na H."/>
            <person name="Kennedy M."/>
            <person name="Barry K."/>
            <person name="Grigoriev I.V."/>
            <person name="Miller A.N."/>
            <person name="O'Donnell K."/>
            <person name="Stajich J.E."/>
            <person name="Bonito G."/>
        </authorList>
    </citation>
    <scope>NUCLEOTIDE SEQUENCE</scope>
    <source>
        <strain evidence="2">MES-2147</strain>
    </source>
</reference>
<feature type="region of interest" description="Disordered" evidence="1">
    <location>
        <begin position="1"/>
        <end position="32"/>
    </location>
</feature>
<feature type="compositionally biased region" description="Low complexity" evidence="1">
    <location>
        <begin position="17"/>
        <end position="26"/>
    </location>
</feature>
<dbReference type="EMBL" id="JAAAHW010009422">
    <property type="protein sequence ID" value="KAF9941237.1"/>
    <property type="molecule type" value="Genomic_DNA"/>
</dbReference>
<keyword evidence="3" id="KW-1185">Reference proteome</keyword>
<name>A0A9P6IQ83_9FUNG</name>
<dbReference type="AlphaFoldDB" id="A0A9P6IQ83"/>
<proteinExistence type="predicted"/>
<evidence type="ECO:0000256" key="1">
    <source>
        <dbReference type="SAM" id="MobiDB-lite"/>
    </source>
</evidence>
<organism evidence="2 3">
    <name type="scientific">Modicella reniformis</name>
    <dbReference type="NCBI Taxonomy" id="1440133"/>
    <lineage>
        <taxon>Eukaryota</taxon>
        <taxon>Fungi</taxon>
        <taxon>Fungi incertae sedis</taxon>
        <taxon>Mucoromycota</taxon>
        <taxon>Mortierellomycotina</taxon>
        <taxon>Mortierellomycetes</taxon>
        <taxon>Mortierellales</taxon>
        <taxon>Mortierellaceae</taxon>
        <taxon>Modicella</taxon>
    </lineage>
</organism>
<sequence>MRKEMLQASSDSLHAHQQYQQQQQYQCLEREEKNSSTSITTTAFKPFLITIAVKDDSGLLVDALNRLLLDTEGPLDEVGHGSEPTELRHHRQVYEYLSDLNLLKYKTQIQEDRVRWQEKMQ</sequence>
<gene>
    <name evidence="2" type="ORF">BGZ65_004385</name>
</gene>
<comment type="caution">
    <text evidence="2">The sequence shown here is derived from an EMBL/GenBank/DDBJ whole genome shotgun (WGS) entry which is preliminary data.</text>
</comment>
<evidence type="ECO:0000313" key="3">
    <source>
        <dbReference type="Proteomes" id="UP000749646"/>
    </source>
</evidence>
<evidence type="ECO:0000313" key="2">
    <source>
        <dbReference type="EMBL" id="KAF9941237.1"/>
    </source>
</evidence>